<reference evidence="1 2" key="1">
    <citation type="submission" date="2010-07" db="EMBL/GenBank/DDBJ databases">
        <authorList>
            <person name="Sid Ahmed O."/>
        </authorList>
    </citation>
    <scope>NUCLEOTIDE SEQUENCE [LARGE SCALE GENOMIC DNA]</scope>
    <source>
        <strain evidence="1 2">TX4248</strain>
    </source>
</reference>
<organism evidence="1 2">
    <name type="scientific">Enterococcus faecalis TX4248</name>
    <dbReference type="NCBI Taxonomy" id="749495"/>
    <lineage>
        <taxon>Bacteria</taxon>
        <taxon>Bacillati</taxon>
        <taxon>Bacillota</taxon>
        <taxon>Bacilli</taxon>
        <taxon>Lactobacillales</taxon>
        <taxon>Enterococcaceae</taxon>
        <taxon>Enterococcus</taxon>
    </lineage>
</organism>
<dbReference type="InterPro" id="IPR029064">
    <property type="entry name" value="Ribosomal_eL30-like_sf"/>
</dbReference>
<dbReference type="RefSeq" id="WP_002354958.1">
    <property type="nucleotide sequence ID" value="NZ_GL454432.1"/>
</dbReference>
<protein>
    <recommendedName>
        <fullName evidence="3">DUF1694 domain-containing protein</fullName>
    </recommendedName>
</protein>
<dbReference type="InterPro" id="IPR012543">
    <property type="entry name" value="DUF1694"/>
</dbReference>
<comment type="caution">
    <text evidence="1">The sequence shown here is derived from an EMBL/GenBank/DDBJ whole genome shotgun (WGS) entry which is preliminary data.</text>
</comment>
<dbReference type="Gene3D" id="3.30.1330.30">
    <property type="match status" value="1"/>
</dbReference>
<gene>
    <name evidence="1" type="ORF">HMPREF9498_00988</name>
</gene>
<dbReference type="SUPFAM" id="SSF160515">
    <property type="entry name" value="YueI-like"/>
    <property type="match status" value="1"/>
</dbReference>
<dbReference type="Pfam" id="PF07997">
    <property type="entry name" value="DUF1694"/>
    <property type="match status" value="1"/>
</dbReference>
<dbReference type="PIRSF" id="PIRSF034303">
    <property type="entry name" value="DUF1694"/>
    <property type="match status" value="1"/>
</dbReference>
<accession>A0A125W7M3</accession>
<sequence>MANDDLQQRLDKGMYGTPLVNPEEQHKYMGTFRERCRLSMTVAEMKDAQNQKHLLEELAKHPEVTVLLNGEISSDLQSTYIKLLNQHGANFKIVNNFVENNPDSLGLLLAEKHAVDEPVIDVTEKYPQATETPKEEPTAKKGFWQKLFHS</sequence>
<name>A0A125W7M3_ENTFL</name>
<dbReference type="HOGENOM" id="CLU_111531_0_1_9"/>
<evidence type="ECO:0008006" key="3">
    <source>
        <dbReference type="Google" id="ProtNLM"/>
    </source>
</evidence>
<evidence type="ECO:0000313" key="2">
    <source>
        <dbReference type="Proteomes" id="UP000004846"/>
    </source>
</evidence>
<dbReference type="AlphaFoldDB" id="A0A125W7M3"/>
<proteinExistence type="predicted"/>
<evidence type="ECO:0000313" key="1">
    <source>
        <dbReference type="EMBL" id="EFM83359.1"/>
    </source>
</evidence>
<dbReference type="Proteomes" id="UP000004846">
    <property type="component" value="Unassembled WGS sequence"/>
</dbReference>
<dbReference type="EMBL" id="AEBR01000027">
    <property type="protein sequence ID" value="EFM83359.1"/>
    <property type="molecule type" value="Genomic_DNA"/>
</dbReference>